<gene>
    <name evidence="1" type="ORF">BD626DRAFT_206885</name>
</gene>
<evidence type="ECO:0000313" key="2">
    <source>
        <dbReference type="Proteomes" id="UP000320762"/>
    </source>
</evidence>
<name>A0A550BYR5_9AGAR</name>
<organism evidence="1 2">
    <name type="scientific">Schizophyllum amplum</name>
    <dbReference type="NCBI Taxonomy" id="97359"/>
    <lineage>
        <taxon>Eukaryota</taxon>
        <taxon>Fungi</taxon>
        <taxon>Dikarya</taxon>
        <taxon>Basidiomycota</taxon>
        <taxon>Agaricomycotina</taxon>
        <taxon>Agaricomycetes</taxon>
        <taxon>Agaricomycetidae</taxon>
        <taxon>Agaricales</taxon>
        <taxon>Schizophyllaceae</taxon>
        <taxon>Schizophyllum</taxon>
    </lineage>
</organism>
<comment type="caution">
    <text evidence="1">The sequence shown here is derived from an EMBL/GenBank/DDBJ whole genome shotgun (WGS) entry which is preliminary data.</text>
</comment>
<dbReference type="EMBL" id="VDMD01000043">
    <property type="protein sequence ID" value="TRM57704.1"/>
    <property type="molecule type" value="Genomic_DNA"/>
</dbReference>
<proteinExistence type="predicted"/>
<evidence type="ECO:0000313" key="1">
    <source>
        <dbReference type="EMBL" id="TRM57704.1"/>
    </source>
</evidence>
<reference evidence="1 2" key="1">
    <citation type="journal article" date="2019" name="New Phytol.">
        <title>Comparative genomics reveals unique wood-decay strategies and fruiting body development in the Schizophyllaceae.</title>
        <authorList>
            <person name="Almasi E."/>
            <person name="Sahu N."/>
            <person name="Krizsan K."/>
            <person name="Balint B."/>
            <person name="Kovacs G.M."/>
            <person name="Kiss B."/>
            <person name="Cseklye J."/>
            <person name="Drula E."/>
            <person name="Henrissat B."/>
            <person name="Nagy I."/>
            <person name="Chovatia M."/>
            <person name="Adam C."/>
            <person name="LaButti K."/>
            <person name="Lipzen A."/>
            <person name="Riley R."/>
            <person name="Grigoriev I.V."/>
            <person name="Nagy L.G."/>
        </authorList>
    </citation>
    <scope>NUCLEOTIDE SEQUENCE [LARGE SCALE GENOMIC DNA]</scope>
    <source>
        <strain evidence="1 2">NL-1724</strain>
    </source>
</reference>
<accession>A0A550BYR5</accession>
<keyword evidence="2" id="KW-1185">Reference proteome</keyword>
<dbReference type="AlphaFoldDB" id="A0A550BYR5"/>
<sequence length="278" mass="30332">MCGPSNCRRIRHLQDRWTTPQMLVVARRPPRLLPVVHLVCCPSSTSSVVELCIACCRAACRPLSSGVSPVVERCVSRCRAVCRPLLSGVSPVVERRVARCRAVCCPDCVSPVVTHTARPSPTRTACRPPGVRVARRAPCPFLRGVLTVARRVNRRPPEPASNIQSGKSAVSTRPIALPPLARMRAPAPCANARSSPLRECALPLLTSALVLTQDPGSCSRKIRARACACTRYEPFSRRTGYEPFSWRTGYDPLVQDATQSDARYPIICTRASRTRAAG</sequence>
<protein>
    <submittedName>
        <fullName evidence="1">Uncharacterized protein</fullName>
    </submittedName>
</protein>
<dbReference type="Proteomes" id="UP000320762">
    <property type="component" value="Unassembled WGS sequence"/>
</dbReference>